<dbReference type="Proteomes" id="UP000199542">
    <property type="component" value="Unassembled WGS sequence"/>
</dbReference>
<evidence type="ECO:0000256" key="1">
    <source>
        <dbReference type="SAM" id="MobiDB-lite"/>
    </source>
</evidence>
<name>A0A1G4S9E4_9HYPH</name>
<proteinExistence type="predicted"/>
<dbReference type="AlphaFoldDB" id="A0A1G4S9E4"/>
<evidence type="ECO:0000313" key="3">
    <source>
        <dbReference type="Proteomes" id="UP000199542"/>
    </source>
</evidence>
<organism evidence="2 3">
    <name type="scientific">Rhizobium mongolense subsp. loessense</name>
    <dbReference type="NCBI Taxonomy" id="158890"/>
    <lineage>
        <taxon>Bacteria</taxon>
        <taxon>Pseudomonadati</taxon>
        <taxon>Pseudomonadota</taxon>
        <taxon>Alphaproteobacteria</taxon>
        <taxon>Hyphomicrobiales</taxon>
        <taxon>Rhizobiaceae</taxon>
        <taxon>Rhizobium/Agrobacterium group</taxon>
        <taxon>Rhizobium</taxon>
    </lineage>
</organism>
<reference evidence="2 3" key="1">
    <citation type="submission" date="2016-10" db="EMBL/GenBank/DDBJ databases">
        <authorList>
            <person name="de Groot N.N."/>
        </authorList>
    </citation>
    <scope>NUCLEOTIDE SEQUENCE [LARGE SCALE GENOMIC DNA]</scope>
    <source>
        <strain evidence="2 3">CGMCC 1.3401</strain>
    </source>
</reference>
<sequence>MIVYEAHLNESHDHLQVETCCRGEPGGGNVDAKDCVRADANPWSWTLSGFSSGDGIGLYLIAGSSAAAAVLLADAIRQGDIGLDVDLWRALVSRSKRETPDGWSTPPAWSAKAVDTPTMRATRTTISAMSSPDLAQVHVRQAEIVLAG</sequence>
<accession>A0A1G4S9E4</accession>
<feature type="region of interest" description="Disordered" evidence="1">
    <location>
        <begin position="96"/>
        <end position="115"/>
    </location>
</feature>
<gene>
    <name evidence="2" type="ORF">SAMN02927900_03503</name>
</gene>
<evidence type="ECO:0000313" key="2">
    <source>
        <dbReference type="EMBL" id="SCW65823.1"/>
    </source>
</evidence>
<protein>
    <submittedName>
        <fullName evidence="2">Uncharacterized protein</fullName>
    </submittedName>
</protein>
<dbReference type="EMBL" id="FMTM01000005">
    <property type="protein sequence ID" value="SCW65823.1"/>
    <property type="molecule type" value="Genomic_DNA"/>
</dbReference>